<proteinExistence type="predicted"/>
<dbReference type="Proteomes" id="UP001152622">
    <property type="component" value="Chromosome 9"/>
</dbReference>
<keyword evidence="1" id="KW-1133">Transmembrane helix</keyword>
<evidence type="ECO:0000313" key="2">
    <source>
        <dbReference type="EMBL" id="KAJ8349691.1"/>
    </source>
</evidence>
<evidence type="ECO:0000256" key="1">
    <source>
        <dbReference type="SAM" id="Phobius"/>
    </source>
</evidence>
<protein>
    <submittedName>
        <fullName evidence="2">Uncharacterized protein</fullName>
    </submittedName>
</protein>
<reference evidence="2" key="1">
    <citation type="journal article" date="2023" name="Science">
        <title>Genome structures resolve the early diversification of teleost fishes.</title>
        <authorList>
            <person name="Parey E."/>
            <person name="Louis A."/>
            <person name="Montfort J."/>
            <person name="Bouchez O."/>
            <person name="Roques C."/>
            <person name="Iampietro C."/>
            <person name="Lluch J."/>
            <person name="Castinel A."/>
            <person name="Donnadieu C."/>
            <person name="Desvignes T."/>
            <person name="Floi Bucao C."/>
            <person name="Jouanno E."/>
            <person name="Wen M."/>
            <person name="Mejri S."/>
            <person name="Dirks R."/>
            <person name="Jansen H."/>
            <person name="Henkel C."/>
            <person name="Chen W.J."/>
            <person name="Zahm M."/>
            <person name="Cabau C."/>
            <person name="Klopp C."/>
            <person name="Thompson A.W."/>
            <person name="Robinson-Rechavi M."/>
            <person name="Braasch I."/>
            <person name="Lecointre G."/>
            <person name="Bobe J."/>
            <person name="Postlethwait J.H."/>
            <person name="Berthelot C."/>
            <person name="Roest Crollius H."/>
            <person name="Guiguen Y."/>
        </authorList>
    </citation>
    <scope>NUCLEOTIDE SEQUENCE</scope>
    <source>
        <strain evidence="2">WJC10195</strain>
    </source>
</reference>
<feature type="transmembrane region" description="Helical" evidence="1">
    <location>
        <begin position="40"/>
        <end position="58"/>
    </location>
</feature>
<keyword evidence="1" id="KW-0472">Membrane</keyword>
<comment type="caution">
    <text evidence="2">The sequence shown here is derived from an EMBL/GenBank/DDBJ whole genome shotgun (WGS) entry which is preliminary data.</text>
</comment>
<sequence>MKIDYFICINYKCFLFNLKPASPVDYVIVRCHLYANEEKLIILCAAIHIIALCVNFYIDCPVTFIHHCNAYFVKKCFLLTLMCRYIRLELYERSQVSV</sequence>
<name>A0A9Q1F2G5_SYNKA</name>
<gene>
    <name evidence="2" type="ORF">SKAU_G00248210</name>
</gene>
<dbReference type="EMBL" id="JAINUF010000009">
    <property type="protein sequence ID" value="KAJ8349691.1"/>
    <property type="molecule type" value="Genomic_DNA"/>
</dbReference>
<dbReference type="AlphaFoldDB" id="A0A9Q1F2G5"/>
<keyword evidence="1" id="KW-0812">Transmembrane</keyword>
<keyword evidence="3" id="KW-1185">Reference proteome</keyword>
<accession>A0A9Q1F2G5</accession>
<evidence type="ECO:0000313" key="3">
    <source>
        <dbReference type="Proteomes" id="UP001152622"/>
    </source>
</evidence>
<organism evidence="2 3">
    <name type="scientific">Synaphobranchus kaupii</name>
    <name type="common">Kaup's arrowtooth eel</name>
    <dbReference type="NCBI Taxonomy" id="118154"/>
    <lineage>
        <taxon>Eukaryota</taxon>
        <taxon>Metazoa</taxon>
        <taxon>Chordata</taxon>
        <taxon>Craniata</taxon>
        <taxon>Vertebrata</taxon>
        <taxon>Euteleostomi</taxon>
        <taxon>Actinopterygii</taxon>
        <taxon>Neopterygii</taxon>
        <taxon>Teleostei</taxon>
        <taxon>Anguilliformes</taxon>
        <taxon>Synaphobranchidae</taxon>
        <taxon>Synaphobranchus</taxon>
    </lineage>
</organism>